<sequence length="324" mass="34371">MQSVGPSPLKKVGQTGFEQSFSGWEPKKLWLQREDGTFEECAFSDGFESRADGRALVAQDLDGDGHQELLMLNRAKPRLQLFVNEGVPGNSMELRLRATKGDPEASTATVKVKTAAGLRAFPVLLTRGYVSSVDPTIHVGLGTETQAEVEVTWRPGVTESFGALQAGRRWALTEGGAKDSTAFAARPPRAPVPKLPLSLEQAGGTKDGRPTAVQLFASWCKPCLKEVPVLSKLAQEGRWQVRGLAAHPPEQAQAEATKMGIGYPVAALMPEVADPLSPGGQLALPTVLLYDASGRLARVVRGGESLEAALAEVAPPVSATPPPP</sequence>
<dbReference type="SUPFAM" id="SSF52833">
    <property type="entry name" value="Thioredoxin-like"/>
    <property type="match status" value="1"/>
</dbReference>
<evidence type="ECO:0000313" key="3">
    <source>
        <dbReference type="Proteomes" id="UP000028725"/>
    </source>
</evidence>
<evidence type="ECO:0000313" key="2">
    <source>
        <dbReference type="EMBL" id="KFE62319.1"/>
    </source>
</evidence>
<proteinExistence type="predicted"/>
<dbReference type="Proteomes" id="UP000028725">
    <property type="component" value="Unassembled WGS sequence"/>
</dbReference>
<reference evidence="2 3" key="1">
    <citation type="submission" date="2014-04" db="EMBL/GenBank/DDBJ databases">
        <title>Genome assembly of Hyalangium minutum DSM 14724.</title>
        <authorList>
            <person name="Sharma G."/>
            <person name="Subramanian S."/>
        </authorList>
    </citation>
    <scope>NUCLEOTIDE SEQUENCE [LARGE SCALE GENOMIC DNA]</scope>
    <source>
        <strain evidence="2 3">DSM 14724</strain>
    </source>
</reference>
<dbReference type="STRING" id="394096.DB31_4029"/>
<keyword evidence="3" id="KW-1185">Reference proteome</keyword>
<dbReference type="EMBL" id="JMCB01000022">
    <property type="protein sequence ID" value="KFE62319.1"/>
    <property type="molecule type" value="Genomic_DNA"/>
</dbReference>
<organism evidence="2 3">
    <name type="scientific">Hyalangium minutum</name>
    <dbReference type="NCBI Taxonomy" id="394096"/>
    <lineage>
        <taxon>Bacteria</taxon>
        <taxon>Pseudomonadati</taxon>
        <taxon>Myxococcota</taxon>
        <taxon>Myxococcia</taxon>
        <taxon>Myxococcales</taxon>
        <taxon>Cystobacterineae</taxon>
        <taxon>Archangiaceae</taxon>
        <taxon>Hyalangium</taxon>
    </lineage>
</organism>
<protein>
    <recommendedName>
        <fullName evidence="1">Thioredoxin domain-containing protein</fullName>
    </recommendedName>
</protein>
<dbReference type="PROSITE" id="PS51352">
    <property type="entry name" value="THIOREDOXIN_2"/>
    <property type="match status" value="1"/>
</dbReference>
<dbReference type="InterPro" id="IPR011519">
    <property type="entry name" value="UnbV_ASPIC"/>
</dbReference>
<dbReference type="Pfam" id="PF07593">
    <property type="entry name" value="UnbV_ASPIC"/>
    <property type="match status" value="1"/>
</dbReference>
<dbReference type="InterPro" id="IPR036249">
    <property type="entry name" value="Thioredoxin-like_sf"/>
</dbReference>
<dbReference type="InterPro" id="IPR013766">
    <property type="entry name" value="Thioredoxin_domain"/>
</dbReference>
<dbReference type="PANTHER" id="PTHR16026:SF0">
    <property type="entry name" value="CARTILAGE ACIDIC PROTEIN 1"/>
    <property type="match status" value="1"/>
</dbReference>
<dbReference type="PANTHER" id="PTHR16026">
    <property type="entry name" value="CARTILAGE ACIDIC PROTEIN 1"/>
    <property type="match status" value="1"/>
</dbReference>
<evidence type="ECO:0000259" key="1">
    <source>
        <dbReference type="PROSITE" id="PS51352"/>
    </source>
</evidence>
<name>A0A085W3Q6_9BACT</name>
<dbReference type="Gene3D" id="3.40.30.10">
    <property type="entry name" value="Glutaredoxin"/>
    <property type="match status" value="1"/>
</dbReference>
<comment type="caution">
    <text evidence="2">The sequence shown here is derived from an EMBL/GenBank/DDBJ whole genome shotgun (WGS) entry which is preliminary data.</text>
</comment>
<dbReference type="AlphaFoldDB" id="A0A085W3Q6"/>
<dbReference type="SUPFAM" id="SSF69318">
    <property type="entry name" value="Integrin alpha N-terminal domain"/>
    <property type="match status" value="1"/>
</dbReference>
<dbReference type="InterPro" id="IPR027039">
    <property type="entry name" value="Crtac1"/>
</dbReference>
<feature type="domain" description="Thioredoxin" evidence="1">
    <location>
        <begin position="172"/>
        <end position="318"/>
    </location>
</feature>
<dbReference type="CDD" id="cd02966">
    <property type="entry name" value="TlpA_like_family"/>
    <property type="match status" value="1"/>
</dbReference>
<dbReference type="InterPro" id="IPR028994">
    <property type="entry name" value="Integrin_alpha_N"/>
</dbReference>
<accession>A0A085W3Q6</accession>
<gene>
    <name evidence="2" type="ORF">DB31_4029</name>
</gene>